<keyword evidence="3" id="KW-1185">Reference proteome</keyword>
<dbReference type="PROSITE" id="PS51704">
    <property type="entry name" value="GP_PDE"/>
    <property type="match status" value="1"/>
</dbReference>
<reference evidence="2" key="1">
    <citation type="submission" date="2020-03" db="EMBL/GenBank/DDBJ databases">
        <title>Draft sequencing of Paenibacilllus sp. S3N08.</title>
        <authorList>
            <person name="Kim D.-U."/>
        </authorList>
    </citation>
    <scope>NUCLEOTIDE SEQUENCE</scope>
    <source>
        <strain evidence="2">S3N08</strain>
    </source>
</reference>
<organism evidence="2 3">
    <name type="scientific">Paenibacillus agricola</name>
    <dbReference type="NCBI Taxonomy" id="2716264"/>
    <lineage>
        <taxon>Bacteria</taxon>
        <taxon>Bacillati</taxon>
        <taxon>Bacillota</taxon>
        <taxon>Bacilli</taxon>
        <taxon>Bacillales</taxon>
        <taxon>Paenibacillaceae</taxon>
        <taxon>Paenibacillus</taxon>
    </lineage>
</organism>
<dbReference type="Proteomes" id="UP001165962">
    <property type="component" value="Unassembled WGS sequence"/>
</dbReference>
<dbReference type="Gene3D" id="3.20.20.190">
    <property type="entry name" value="Phosphatidylinositol (PI) phosphodiesterase"/>
    <property type="match status" value="1"/>
</dbReference>
<name>A0ABX0J0U3_9BACL</name>
<dbReference type="InterPro" id="IPR017946">
    <property type="entry name" value="PLC-like_Pdiesterase_TIM-brl"/>
</dbReference>
<dbReference type="Pfam" id="PF03009">
    <property type="entry name" value="GDPD"/>
    <property type="match status" value="1"/>
</dbReference>
<dbReference type="PANTHER" id="PTHR46211:SF1">
    <property type="entry name" value="GLYCEROPHOSPHODIESTER PHOSPHODIESTERASE, CYTOPLASMIC"/>
    <property type="match status" value="1"/>
</dbReference>
<protein>
    <submittedName>
        <fullName evidence="2">Glycerophosphodiester phosphodiesterase</fullName>
    </submittedName>
</protein>
<comment type="caution">
    <text evidence="2">The sequence shown here is derived from an EMBL/GenBank/DDBJ whole genome shotgun (WGS) entry which is preliminary data.</text>
</comment>
<dbReference type="CDD" id="cd08563">
    <property type="entry name" value="GDPD_TtGDE_like"/>
    <property type="match status" value="1"/>
</dbReference>
<dbReference type="PROSITE" id="PS50007">
    <property type="entry name" value="PIPLC_X_DOMAIN"/>
    <property type="match status" value="1"/>
</dbReference>
<sequence length="248" mass="28022">MSNKNPMIIAHRGAKGMAPENTLAAFRLGLSQGCEGIELDVHLTADEVIVVCHDLTLDRTTNGKGLIVEKGLSEIKNYDAGSWFGDDFKGETIPTLDEVFKLVPDTIMINVEVKYSYEGRMERKLVEMLRRSNRLNNVIISSFDHKCVRRIKQMEPEAKIGLLYQSNLLDPTAYAHSFDVEVYSLHPYFQLLDIEDVRKATENGLYVYPYTANEEKDLLQLSDFGVSGIITDFPGRLKALLKDRDSSK</sequence>
<dbReference type="PANTHER" id="PTHR46211">
    <property type="entry name" value="GLYCEROPHOSPHORYL DIESTER PHOSPHODIESTERASE"/>
    <property type="match status" value="1"/>
</dbReference>
<gene>
    <name evidence="2" type="ORF">G9U52_08645</name>
</gene>
<proteinExistence type="predicted"/>
<dbReference type="SUPFAM" id="SSF51695">
    <property type="entry name" value="PLC-like phosphodiesterases"/>
    <property type="match status" value="1"/>
</dbReference>
<accession>A0ABX0J0U3</accession>
<evidence type="ECO:0000313" key="2">
    <source>
        <dbReference type="EMBL" id="NHN29902.1"/>
    </source>
</evidence>
<evidence type="ECO:0000313" key="3">
    <source>
        <dbReference type="Proteomes" id="UP001165962"/>
    </source>
</evidence>
<feature type="domain" description="GP-PDE" evidence="1">
    <location>
        <begin position="6"/>
        <end position="241"/>
    </location>
</feature>
<dbReference type="EMBL" id="JAAOIW010000003">
    <property type="protein sequence ID" value="NHN29902.1"/>
    <property type="molecule type" value="Genomic_DNA"/>
</dbReference>
<dbReference type="RefSeq" id="WP_166148456.1">
    <property type="nucleotide sequence ID" value="NZ_JAAOIW010000003.1"/>
</dbReference>
<evidence type="ECO:0000259" key="1">
    <source>
        <dbReference type="PROSITE" id="PS51704"/>
    </source>
</evidence>
<dbReference type="InterPro" id="IPR030395">
    <property type="entry name" value="GP_PDE_dom"/>
</dbReference>